<dbReference type="AlphaFoldDB" id="W4K530"/>
<dbReference type="RefSeq" id="XP_009547615.1">
    <property type="nucleotide sequence ID" value="XM_009549320.1"/>
</dbReference>
<proteinExistence type="predicted"/>
<dbReference type="Proteomes" id="UP000030671">
    <property type="component" value="Unassembled WGS sequence"/>
</dbReference>
<reference evidence="1 2" key="1">
    <citation type="journal article" date="2012" name="New Phytol.">
        <title>Insight into trade-off between wood decay and parasitism from the genome of a fungal forest pathogen.</title>
        <authorList>
            <person name="Olson A."/>
            <person name="Aerts A."/>
            <person name="Asiegbu F."/>
            <person name="Belbahri L."/>
            <person name="Bouzid O."/>
            <person name="Broberg A."/>
            <person name="Canback B."/>
            <person name="Coutinho P.M."/>
            <person name="Cullen D."/>
            <person name="Dalman K."/>
            <person name="Deflorio G."/>
            <person name="van Diepen L.T."/>
            <person name="Dunand C."/>
            <person name="Duplessis S."/>
            <person name="Durling M."/>
            <person name="Gonthier P."/>
            <person name="Grimwood J."/>
            <person name="Fossdal C.G."/>
            <person name="Hansson D."/>
            <person name="Henrissat B."/>
            <person name="Hietala A."/>
            <person name="Himmelstrand K."/>
            <person name="Hoffmeister D."/>
            <person name="Hogberg N."/>
            <person name="James T.Y."/>
            <person name="Karlsson M."/>
            <person name="Kohler A."/>
            <person name="Kues U."/>
            <person name="Lee Y.H."/>
            <person name="Lin Y.C."/>
            <person name="Lind M."/>
            <person name="Lindquist E."/>
            <person name="Lombard V."/>
            <person name="Lucas S."/>
            <person name="Lunden K."/>
            <person name="Morin E."/>
            <person name="Murat C."/>
            <person name="Park J."/>
            <person name="Raffaello T."/>
            <person name="Rouze P."/>
            <person name="Salamov A."/>
            <person name="Schmutz J."/>
            <person name="Solheim H."/>
            <person name="Stahlberg J."/>
            <person name="Velez H."/>
            <person name="de Vries R.P."/>
            <person name="Wiebenga A."/>
            <person name="Woodward S."/>
            <person name="Yakovlev I."/>
            <person name="Garbelotto M."/>
            <person name="Martin F."/>
            <person name="Grigoriev I.V."/>
            <person name="Stenlid J."/>
        </authorList>
    </citation>
    <scope>NUCLEOTIDE SEQUENCE [LARGE SCALE GENOMIC DNA]</scope>
    <source>
        <strain evidence="1 2">TC 32-1</strain>
    </source>
</reference>
<protein>
    <submittedName>
        <fullName evidence="1">Uncharacterized protein</fullName>
    </submittedName>
</protein>
<dbReference type="KEGG" id="hir:HETIRDRAFT_410116"/>
<accession>W4K530</accession>
<keyword evidence="2" id="KW-1185">Reference proteome</keyword>
<organism evidence="1 2">
    <name type="scientific">Heterobasidion irregulare (strain TC 32-1)</name>
    <dbReference type="NCBI Taxonomy" id="747525"/>
    <lineage>
        <taxon>Eukaryota</taxon>
        <taxon>Fungi</taxon>
        <taxon>Dikarya</taxon>
        <taxon>Basidiomycota</taxon>
        <taxon>Agaricomycotina</taxon>
        <taxon>Agaricomycetes</taxon>
        <taxon>Russulales</taxon>
        <taxon>Bondarzewiaceae</taxon>
        <taxon>Heterobasidion</taxon>
        <taxon>Heterobasidion annosum species complex</taxon>
    </lineage>
</organism>
<gene>
    <name evidence="1" type="ORF">HETIRDRAFT_410116</name>
</gene>
<evidence type="ECO:0000313" key="1">
    <source>
        <dbReference type="EMBL" id="ETW80923.1"/>
    </source>
</evidence>
<dbReference type="HOGENOM" id="CLU_2776230_0_0_1"/>
<evidence type="ECO:0000313" key="2">
    <source>
        <dbReference type="Proteomes" id="UP000030671"/>
    </source>
</evidence>
<dbReference type="EMBL" id="KI925459">
    <property type="protein sequence ID" value="ETW80923.1"/>
    <property type="molecule type" value="Genomic_DNA"/>
</dbReference>
<dbReference type="GeneID" id="20672838"/>
<sequence>MPIVVLPDQVLGESRCYSTTYGRNAEAMEKESTAYVVQDGEAIIENEIGSRPKGGALRAHREGVRTAKP</sequence>
<dbReference type="InParanoid" id="W4K530"/>
<name>W4K530_HETIT</name>